<reference evidence="2" key="1">
    <citation type="submission" date="2018-02" db="EMBL/GenBank/DDBJ databases">
        <authorList>
            <person name="Hausmann B."/>
        </authorList>
    </citation>
    <scope>NUCLEOTIDE SEQUENCE [LARGE SCALE GENOMIC DNA]</scope>
    <source>
        <strain evidence="2">Peat soil MAG SbF1</strain>
    </source>
</reference>
<dbReference type="EMBL" id="OMOF01000671">
    <property type="protein sequence ID" value="SPF53837.1"/>
    <property type="molecule type" value="Genomic_DNA"/>
</dbReference>
<accession>A0A2U3LPH3</accession>
<proteinExistence type="predicted"/>
<evidence type="ECO:0000313" key="2">
    <source>
        <dbReference type="Proteomes" id="UP000238916"/>
    </source>
</evidence>
<sequence length="53" mass="6341">MVKFGAWQAKAWHYTPEDYQLSRSDQVLSPQRLKQLDRVSSLVFLQLERYNNV</sequence>
<name>A0A2U3LPH3_9FIRM</name>
<protein>
    <submittedName>
        <fullName evidence="1">Uncharacterized protein</fullName>
    </submittedName>
</protein>
<gene>
    <name evidence="1" type="ORF">SBF1_7020006</name>
</gene>
<dbReference type="AlphaFoldDB" id="A0A2U3LPH3"/>
<organism evidence="1 2">
    <name type="scientific">Candidatus Desulfosporosinus infrequens</name>
    <dbReference type="NCBI Taxonomy" id="2043169"/>
    <lineage>
        <taxon>Bacteria</taxon>
        <taxon>Bacillati</taxon>
        <taxon>Bacillota</taxon>
        <taxon>Clostridia</taxon>
        <taxon>Eubacteriales</taxon>
        <taxon>Desulfitobacteriaceae</taxon>
        <taxon>Desulfosporosinus</taxon>
    </lineage>
</organism>
<evidence type="ECO:0000313" key="1">
    <source>
        <dbReference type="EMBL" id="SPF53837.1"/>
    </source>
</evidence>
<dbReference type="Proteomes" id="UP000238916">
    <property type="component" value="Unassembled WGS sequence"/>
</dbReference>